<comment type="caution">
    <text evidence="3">The sequence shown here is derived from an EMBL/GenBank/DDBJ whole genome shotgun (WGS) entry which is preliminary data.</text>
</comment>
<dbReference type="Pfam" id="PF00079">
    <property type="entry name" value="Serpin"/>
    <property type="match status" value="1"/>
</dbReference>
<dbReference type="PANTHER" id="PTHR11461:SF203">
    <property type="entry name" value="SERPIN-Z12-RELATED"/>
    <property type="match status" value="1"/>
</dbReference>
<evidence type="ECO:0000313" key="3">
    <source>
        <dbReference type="EMBL" id="KAK8959791.1"/>
    </source>
</evidence>
<name>A0ABR2M701_9ASPA</name>
<evidence type="ECO:0000256" key="1">
    <source>
        <dbReference type="ARBA" id="ARBA00009500"/>
    </source>
</evidence>
<dbReference type="EMBL" id="JBBWWR010000011">
    <property type="protein sequence ID" value="KAK8959791.1"/>
    <property type="molecule type" value="Genomic_DNA"/>
</dbReference>
<protein>
    <submittedName>
        <fullName evidence="3">Non-inhibitory serpin-10</fullName>
    </submittedName>
</protein>
<proteinExistence type="inferred from homology"/>
<sequence length="303" mass="33338">MRTSSCRRVADGDVLWRPPYNELQISSQVSHSQVGELPCYSPIGVECVVCTRRHTMIRRVKGSELNAFTCSYSGTIGIEFINSNISSRIANRSLRSAPPLHFQSCFPAVIPGDFPVDLVYLSTTLFPPNAIMRPPLSAEPFTRCLQIAELAGIPAVDEGSNFVFSPISLVAALSLTASGARGETLRELLSFLGSPNLDHLHSASARLAQAVRADDRELILSFVNGAWVDRSMRQSLVAAVAASVYRAAIEPVDFIHQASLEQKKINNWIEEKTNGIIKNLIPDDKINQIDSCQCALLQRQMER</sequence>
<comment type="similarity">
    <text evidence="1">Belongs to the serpin family.</text>
</comment>
<accession>A0ABR2M701</accession>
<dbReference type="InterPro" id="IPR042178">
    <property type="entry name" value="Serpin_sf_1"/>
</dbReference>
<dbReference type="PANTHER" id="PTHR11461">
    <property type="entry name" value="SERINE PROTEASE INHIBITOR, SERPIN"/>
    <property type="match status" value="1"/>
</dbReference>
<organism evidence="3 4">
    <name type="scientific">Platanthera guangdongensis</name>
    <dbReference type="NCBI Taxonomy" id="2320717"/>
    <lineage>
        <taxon>Eukaryota</taxon>
        <taxon>Viridiplantae</taxon>
        <taxon>Streptophyta</taxon>
        <taxon>Embryophyta</taxon>
        <taxon>Tracheophyta</taxon>
        <taxon>Spermatophyta</taxon>
        <taxon>Magnoliopsida</taxon>
        <taxon>Liliopsida</taxon>
        <taxon>Asparagales</taxon>
        <taxon>Orchidaceae</taxon>
        <taxon>Orchidoideae</taxon>
        <taxon>Orchideae</taxon>
        <taxon>Orchidinae</taxon>
        <taxon>Platanthera</taxon>
    </lineage>
</organism>
<evidence type="ECO:0000259" key="2">
    <source>
        <dbReference type="Pfam" id="PF00079"/>
    </source>
</evidence>
<feature type="domain" description="Serpin" evidence="2">
    <location>
        <begin position="158"/>
        <end position="288"/>
    </location>
</feature>
<reference evidence="3 4" key="1">
    <citation type="journal article" date="2022" name="Nat. Plants">
        <title>Genomes of leafy and leafless Platanthera orchids illuminate the evolution of mycoheterotrophy.</title>
        <authorList>
            <person name="Li M.H."/>
            <person name="Liu K.W."/>
            <person name="Li Z."/>
            <person name="Lu H.C."/>
            <person name="Ye Q.L."/>
            <person name="Zhang D."/>
            <person name="Wang J.Y."/>
            <person name="Li Y.F."/>
            <person name="Zhong Z.M."/>
            <person name="Liu X."/>
            <person name="Yu X."/>
            <person name="Liu D.K."/>
            <person name="Tu X.D."/>
            <person name="Liu B."/>
            <person name="Hao Y."/>
            <person name="Liao X.Y."/>
            <person name="Jiang Y.T."/>
            <person name="Sun W.H."/>
            <person name="Chen J."/>
            <person name="Chen Y.Q."/>
            <person name="Ai Y."/>
            <person name="Zhai J.W."/>
            <person name="Wu S.S."/>
            <person name="Zhou Z."/>
            <person name="Hsiao Y.Y."/>
            <person name="Wu W.L."/>
            <person name="Chen Y.Y."/>
            <person name="Lin Y.F."/>
            <person name="Hsu J.L."/>
            <person name="Li C.Y."/>
            <person name="Wang Z.W."/>
            <person name="Zhao X."/>
            <person name="Zhong W.Y."/>
            <person name="Ma X.K."/>
            <person name="Ma L."/>
            <person name="Huang J."/>
            <person name="Chen G.Z."/>
            <person name="Huang M.Z."/>
            <person name="Huang L."/>
            <person name="Peng D.H."/>
            <person name="Luo Y.B."/>
            <person name="Zou S.Q."/>
            <person name="Chen S.P."/>
            <person name="Lan S."/>
            <person name="Tsai W.C."/>
            <person name="Van de Peer Y."/>
            <person name="Liu Z.J."/>
        </authorList>
    </citation>
    <scope>NUCLEOTIDE SEQUENCE [LARGE SCALE GENOMIC DNA]</scope>
    <source>
        <strain evidence="3">Lor288</strain>
    </source>
</reference>
<dbReference type="SUPFAM" id="SSF56574">
    <property type="entry name" value="Serpins"/>
    <property type="match status" value="1"/>
</dbReference>
<dbReference type="Proteomes" id="UP001412067">
    <property type="component" value="Unassembled WGS sequence"/>
</dbReference>
<dbReference type="InterPro" id="IPR000215">
    <property type="entry name" value="Serpin_fam"/>
</dbReference>
<keyword evidence="4" id="KW-1185">Reference proteome</keyword>
<dbReference type="Gene3D" id="3.30.497.10">
    <property type="entry name" value="Antithrombin, subunit I, domain 2"/>
    <property type="match status" value="1"/>
</dbReference>
<dbReference type="InterPro" id="IPR023796">
    <property type="entry name" value="Serpin_dom"/>
</dbReference>
<dbReference type="InterPro" id="IPR036186">
    <property type="entry name" value="Serpin_sf"/>
</dbReference>
<gene>
    <name evidence="3" type="ORF">KSP40_PGU007613</name>
</gene>
<evidence type="ECO:0000313" key="4">
    <source>
        <dbReference type="Proteomes" id="UP001412067"/>
    </source>
</evidence>